<reference evidence="2" key="1">
    <citation type="submission" date="2022-12" db="EMBL/GenBank/DDBJ databases">
        <authorList>
            <person name="Krivoruchko A.V."/>
            <person name="Elkin A."/>
        </authorList>
    </citation>
    <scope>NUCLEOTIDE SEQUENCE</scope>
    <source>
        <strain evidence="2">IEGM 1391</strain>
    </source>
</reference>
<accession>A0ABT4MMT6</accession>
<protein>
    <submittedName>
        <fullName evidence="2">ATP/GTP-binding protein</fullName>
    </submittedName>
</protein>
<comment type="caution">
    <text evidence="2">The sequence shown here is derived from an EMBL/GenBank/DDBJ whole genome shotgun (WGS) entry which is preliminary data.</text>
</comment>
<evidence type="ECO:0000313" key="3">
    <source>
        <dbReference type="Proteomes" id="UP001081071"/>
    </source>
</evidence>
<dbReference type="EMBL" id="JAPWIJ010000025">
    <property type="protein sequence ID" value="MCZ4522308.1"/>
    <property type="molecule type" value="Genomic_DNA"/>
</dbReference>
<evidence type="ECO:0000256" key="1">
    <source>
        <dbReference type="SAM" id="MobiDB-lite"/>
    </source>
</evidence>
<dbReference type="Proteomes" id="UP001081071">
    <property type="component" value="Unassembled WGS sequence"/>
</dbReference>
<organism evidence="2 3">
    <name type="scientific">Rhodococcus ruber</name>
    <dbReference type="NCBI Taxonomy" id="1830"/>
    <lineage>
        <taxon>Bacteria</taxon>
        <taxon>Bacillati</taxon>
        <taxon>Actinomycetota</taxon>
        <taxon>Actinomycetes</taxon>
        <taxon>Mycobacteriales</taxon>
        <taxon>Nocardiaceae</taxon>
        <taxon>Rhodococcus</taxon>
    </lineage>
</organism>
<keyword evidence="3" id="KW-1185">Reference proteome</keyword>
<proteinExistence type="predicted"/>
<feature type="region of interest" description="Disordered" evidence="1">
    <location>
        <begin position="1"/>
        <end position="40"/>
    </location>
</feature>
<feature type="compositionally biased region" description="Basic residues" evidence="1">
    <location>
        <begin position="1"/>
        <end position="11"/>
    </location>
</feature>
<dbReference type="RefSeq" id="WP_032375952.1">
    <property type="nucleotide sequence ID" value="NZ_JAPWIJ010000025.1"/>
</dbReference>
<name>A0ABT4MMT6_9NOCA</name>
<gene>
    <name evidence="2" type="ORF">O4220_27620</name>
</gene>
<evidence type="ECO:0000313" key="2">
    <source>
        <dbReference type="EMBL" id="MCZ4522308.1"/>
    </source>
</evidence>
<sequence>MPRRNQPRRPNRSGPSDLGPATDSVLGGNRVEVGPDGDTYTTRMIPGAKAVKTYRCPGCDHEVRPGVAHIVAWPSDDFGGADNRRHWHTGCWSGRNTRGLTRRWS</sequence>